<dbReference type="InterPro" id="IPR039426">
    <property type="entry name" value="TonB-dep_rcpt-like"/>
</dbReference>
<feature type="domain" description="TonB-dependent receptor-like beta-barrel" evidence="11">
    <location>
        <begin position="280"/>
        <end position="757"/>
    </location>
</feature>
<dbReference type="InterPro" id="IPR000531">
    <property type="entry name" value="Beta-barrel_TonB"/>
</dbReference>
<dbReference type="InterPro" id="IPR012910">
    <property type="entry name" value="Plug_dom"/>
</dbReference>
<dbReference type="InterPro" id="IPR036942">
    <property type="entry name" value="Beta-barrel_TonB_sf"/>
</dbReference>
<feature type="signal peptide" evidence="10">
    <location>
        <begin position="1"/>
        <end position="49"/>
    </location>
</feature>
<organism evidence="13">
    <name type="scientific">Xanthomonas hortorum pv. gardneri</name>
    <dbReference type="NCBI Taxonomy" id="2754056"/>
    <lineage>
        <taxon>Bacteria</taxon>
        <taxon>Pseudomonadati</taxon>
        <taxon>Pseudomonadota</taxon>
        <taxon>Gammaproteobacteria</taxon>
        <taxon>Lysobacterales</taxon>
        <taxon>Lysobacteraceae</taxon>
        <taxon>Xanthomonas</taxon>
    </lineage>
</organism>
<reference evidence="13" key="1">
    <citation type="submission" date="2020-07" db="EMBL/GenBank/DDBJ databases">
        <authorList>
            <person name="Pothier F. J."/>
        </authorList>
    </citation>
    <scope>NUCLEOTIDE SEQUENCE</scope>
    <source>
        <strain evidence="13">CFBP 8129</strain>
    </source>
</reference>
<dbReference type="EMBL" id="LR828253">
    <property type="protein sequence ID" value="CAD0307172.1"/>
    <property type="molecule type" value="Genomic_DNA"/>
</dbReference>
<evidence type="ECO:0000256" key="6">
    <source>
        <dbReference type="ARBA" id="ARBA00023136"/>
    </source>
</evidence>
<dbReference type="SUPFAM" id="SSF56935">
    <property type="entry name" value="Porins"/>
    <property type="match status" value="1"/>
</dbReference>
<dbReference type="Gene3D" id="2.170.130.10">
    <property type="entry name" value="TonB-dependent receptor, plug domain"/>
    <property type="match status" value="1"/>
</dbReference>
<dbReference type="Gene3D" id="2.40.170.20">
    <property type="entry name" value="TonB-dependent receptor, beta-barrel domain"/>
    <property type="match status" value="1"/>
</dbReference>
<comment type="subcellular location">
    <subcellularLocation>
        <location evidence="1 8">Cell outer membrane</location>
        <topology evidence="1 8">Multi-pass membrane protein</topology>
    </subcellularLocation>
</comment>
<evidence type="ECO:0000259" key="11">
    <source>
        <dbReference type="Pfam" id="PF00593"/>
    </source>
</evidence>
<evidence type="ECO:0000259" key="12">
    <source>
        <dbReference type="Pfam" id="PF07715"/>
    </source>
</evidence>
<keyword evidence="2 8" id="KW-0813">Transport</keyword>
<comment type="similarity">
    <text evidence="8 9">Belongs to the TonB-dependent receptor family.</text>
</comment>
<dbReference type="AlphaFoldDB" id="A0A6V7C031"/>
<evidence type="ECO:0000256" key="5">
    <source>
        <dbReference type="ARBA" id="ARBA00023077"/>
    </source>
</evidence>
<keyword evidence="5 9" id="KW-0798">TonB box</keyword>
<keyword evidence="4 8" id="KW-0812">Transmembrane</keyword>
<keyword evidence="6 8" id="KW-0472">Membrane</keyword>
<feature type="chain" id="PRO_5036394304" evidence="10">
    <location>
        <begin position="50"/>
        <end position="810"/>
    </location>
</feature>
<evidence type="ECO:0000256" key="1">
    <source>
        <dbReference type="ARBA" id="ARBA00004571"/>
    </source>
</evidence>
<gene>
    <name evidence="13" type="primary">btuB_4</name>
    <name evidence="13" type="ORF">CFBP8129_07860</name>
</gene>
<evidence type="ECO:0000256" key="3">
    <source>
        <dbReference type="ARBA" id="ARBA00022452"/>
    </source>
</evidence>
<dbReference type="PROSITE" id="PS52016">
    <property type="entry name" value="TONB_DEPENDENT_REC_3"/>
    <property type="match status" value="1"/>
</dbReference>
<keyword evidence="7 8" id="KW-0998">Cell outer membrane</keyword>
<evidence type="ECO:0000256" key="2">
    <source>
        <dbReference type="ARBA" id="ARBA00022448"/>
    </source>
</evidence>
<evidence type="ECO:0000256" key="4">
    <source>
        <dbReference type="ARBA" id="ARBA00022692"/>
    </source>
</evidence>
<evidence type="ECO:0000256" key="7">
    <source>
        <dbReference type="ARBA" id="ARBA00023237"/>
    </source>
</evidence>
<keyword evidence="10" id="KW-0732">Signal</keyword>
<proteinExistence type="inferred from homology"/>
<dbReference type="EMBL" id="LR828253">
    <property type="protein sequence ID" value="CAD0307170.1"/>
    <property type="molecule type" value="Genomic_DNA"/>
</dbReference>
<evidence type="ECO:0000256" key="9">
    <source>
        <dbReference type="RuleBase" id="RU003357"/>
    </source>
</evidence>
<name>A0A6V7C031_9XANT</name>
<dbReference type="PANTHER" id="PTHR30069:SF39">
    <property type="entry name" value="BLL6183 PROTEIN"/>
    <property type="match status" value="1"/>
</dbReference>
<evidence type="ECO:0000313" key="13">
    <source>
        <dbReference type="EMBL" id="CAD0307172.1"/>
    </source>
</evidence>
<dbReference type="InterPro" id="IPR037066">
    <property type="entry name" value="Plug_dom_sf"/>
</dbReference>
<dbReference type="Pfam" id="PF00593">
    <property type="entry name" value="TonB_dep_Rec_b-barrel"/>
    <property type="match status" value="1"/>
</dbReference>
<dbReference type="GO" id="GO:0009279">
    <property type="term" value="C:cell outer membrane"/>
    <property type="evidence" value="ECO:0007669"/>
    <property type="project" value="UniProtKB-SubCell"/>
</dbReference>
<dbReference type="PANTHER" id="PTHR30069">
    <property type="entry name" value="TONB-DEPENDENT OUTER MEMBRANE RECEPTOR"/>
    <property type="match status" value="1"/>
</dbReference>
<feature type="domain" description="TonB-dependent receptor plug" evidence="12">
    <location>
        <begin position="76"/>
        <end position="188"/>
    </location>
</feature>
<keyword evidence="3 8" id="KW-1134">Transmembrane beta strand</keyword>
<dbReference type="GO" id="GO:0015344">
    <property type="term" value="F:siderophore uptake transmembrane transporter activity"/>
    <property type="evidence" value="ECO:0007669"/>
    <property type="project" value="TreeGrafter"/>
</dbReference>
<accession>A0A6V7C031</accession>
<dbReference type="GO" id="GO:0044718">
    <property type="term" value="P:siderophore transmembrane transport"/>
    <property type="evidence" value="ECO:0007669"/>
    <property type="project" value="TreeGrafter"/>
</dbReference>
<dbReference type="Pfam" id="PF07715">
    <property type="entry name" value="Plug"/>
    <property type="match status" value="1"/>
</dbReference>
<protein>
    <submittedName>
        <fullName evidence="13">Vitamin B12 transporter BtuB</fullName>
    </submittedName>
</protein>
<evidence type="ECO:0000256" key="10">
    <source>
        <dbReference type="SAM" id="SignalP"/>
    </source>
</evidence>
<evidence type="ECO:0000256" key="8">
    <source>
        <dbReference type="PROSITE-ProRule" id="PRU01360"/>
    </source>
</evidence>
<sequence>MRSTHHLLGYRSTPPFRAARHGRNALQRHRLACACAALLCAGTIGTAMAEDAPQVTWLDRIEVTATPIPGTTIDAAQLPYMVQSATNGELSRGRSNNLSDLLQRRFVGVDGNDVQGSPFQNDLTFHGFRASALPGASQGVSVYLDGVRFNEPFADIVSWDMLPESAINAVTLMPGSNPLFGPNTLGGAVVLSTASGLTAPGLQGEVSIGSGARKRLDASYGLVSQDGWHGFVAVTGFDENGWRDASEGRLGTLFGKVGKQGEQTDWSLSVLHGRSRLIGNGLLPDTRYTDDGPEPGLYRADRRSVYTSPDLTRNRNTLFTAQLDHRFDADTALHALAYSRVGRRDTVNGDIGEDYEEFVEECASGYAADGSALDADCDVARADADALPSGALNTTQMRQEAQGFALNLSRQWGAHALSTGVTFDRGHVRYQQFVRDGWVQPDRSVAADPDAERAFFSGVRGSTKTLGVFVADTWALDAATHLTAAVRWNHVVVDNILSTAEDGDRPRERFVYAKANPSLGLTHRLDSGLTLYGSVAQNSRAPTAIELGCADPTQPCRLPTGLQADPRLEQIISRTYELGARWTPSANTNATVSVYRADNRDDILFLRAPDTQLGYFDNVGRTRYQGADLSLRLRSGDWQWSAGYSFLDATYRSDGELLSGERVITLRPGLRIAALPRHNLKLGVEWQRDALTLGAGVRAVSGRVASGNEDGQVDNAEDGEPAPERIDIGTAGYALVDLQARWQFSDRLSLFARVDNVFNRRYATYAAVAEDVFPDGELARPQDAAVETGPARFLAPGVPRQYLIGVRWAL</sequence>